<dbReference type="Proteomes" id="UP001153069">
    <property type="component" value="Unassembled WGS sequence"/>
</dbReference>
<accession>A0A9N8D606</accession>
<keyword evidence="2" id="KW-0472">Membrane</keyword>
<evidence type="ECO:0000256" key="2">
    <source>
        <dbReference type="SAM" id="Phobius"/>
    </source>
</evidence>
<evidence type="ECO:0000256" key="1">
    <source>
        <dbReference type="SAM" id="MobiDB-lite"/>
    </source>
</evidence>
<keyword evidence="3" id="KW-0732">Signal</keyword>
<reference evidence="4" key="1">
    <citation type="submission" date="2020-06" db="EMBL/GenBank/DDBJ databases">
        <authorList>
            <consortium name="Plant Systems Biology data submission"/>
        </authorList>
    </citation>
    <scope>NUCLEOTIDE SEQUENCE</scope>
    <source>
        <strain evidence="4">D6</strain>
    </source>
</reference>
<feature type="signal peptide" evidence="3">
    <location>
        <begin position="1"/>
        <end position="15"/>
    </location>
</feature>
<feature type="compositionally biased region" description="Acidic residues" evidence="1">
    <location>
        <begin position="303"/>
        <end position="321"/>
    </location>
</feature>
<comment type="caution">
    <text evidence="4">The sequence shown here is derived from an EMBL/GenBank/DDBJ whole genome shotgun (WGS) entry which is preliminary data.</text>
</comment>
<evidence type="ECO:0000313" key="4">
    <source>
        <dbReference type="EMBL" id="CAB9497102.1"/>
    </source>
</evidence>
<keyword evidence="2" id="KW-0812">Transmembrane</keyword>
<feature type="chain" id="PRO_5040376783" evidence="3">
    <location>
        <begin position="16"/>
        <end position="568"/>
    </location>
</feature>
<proteinExistence type="predicted"/>
<dbReference type="OrthoDB" id="10679415at2759"/>
<feature type="compositionally biased region" description="Low complexity" evidence="1">
    <location>
        <begin position="498"/>
        <end position="515"/>
    </location>
</feature>
<feature type="transmembrane region" description="Helical" evidence="2">
    <location>
        <begin position="188"/>
        <end position="210"/>
    </location>
</feature>
<feature type="compositionally biased region" description="Basic and acidic residues" evidence="1">
    <location>
        <begin position="426"/>
        <end position="442"/>
    </location>
</feature>
<gene>
    <name evidence="4" type="ORF">SEMRO_14_G010560.1</name>
</gene>
<feature type="compositionally biased region" description="Low complexity" evidence="1">
    <location>
        <begin position="454"/>
        <end position="469"/>
    </location>
</feature>
<evidence type="ECO:0000256" key="3">
    <source>
        <dbReference type="SAM" id="SignalP"/>
    </source>
</evidence>
<dbReference type="EMBL" id="CAICTM010000014">
    <property type="protein sequence ID" value="CAB9497102.1"/>
    <property type="molecule type" value="Genomic_DNA"/>
</dbReference>
<sequence length="568" mass="61337">MRLLRGAASASRALALTVTTTNCAMPRVGPYSGRLEISYDYLVEYNHNSIVPDADPLGPTLIGIGNAIAYGLAAVLDGCDVDRRPLYAVELASWHEVLESGYCEPRNPGSTCQVVRGITAIRSDSTDIDADVEQLAFDAIEGVFYEPNFLKQFVPTSFNRVDFGRIVTSGPAGDKKKSPAGGRSISKVPIIVTVMTLLALACVFMAGWIWRNRGRHLRTAKQPKAQGDKNATFLLGSAPPKYYELDEEPESGGSSSVANKVGEILAGGYENVSMTWSISDITSESGSILSNLSRTTSKLERIEEGDDEGSHEEWDGDDTDEPLNRTVDSIPPECLYCVDSSDLLRHHIDLFPVGMETDAVASLTEVNTSGLEGCRFVEDIFERHEEGIEVLSSNEDLQDPSLPLSTTILSDMEDKAALVSVEESTEQDKPVDESFARSDNSEHMGNSGYEHSIDSSSTSSLGADSSSQQDSEHELSAATSSTTSSDEEEEQQDKLNATTDLSLLLVSTLSSSGMRSSHDSDGDAADDEDSVSTCYSSDYTREASNESSSVLRGVEMPVLPKDKEETSC</sequence>
<evidence type="ECO:0000313" key="5">
    <source>
        <dbReference type="Proteomes" id="UP001153069"/>
    </source>
</evidence>
<keyword evidence="2" id="KW-1133">Transmembrane helix</keyword>
<protein>
    <submittedName>
        <fullName evidence="4">Uncharacterized protein</fullName>
    </submittedName>
</protein>
<keyword evidence="5" id="KW-1185">Reference proteome</keyword>
<feature type="region of interest" description="Disordered" evidence="1">
    <location>
        <begin position="296"/>
        <end position="327"/>
    </location>
</feature>
<name>A0A9N8D606_9STRA</name>
<dbReference type="AlphaFoldDB" id="A0A9N8D606"/>
<feature type="region of interest" description="Disordered" evidence="1">
    <location>
        <begin position="418"/>
        <end position="568"/>
    </location>
</feature>
<organism evidence="4 5">
    <name type="scientific">Seminavis robusta</name>
    <dbReference type="NCBI Taxonomy" id="568900"/>
    <lineage>
        <taxon>Eukaryota</taxon>
        <taxon>Sar</taxon>
        <taxon>Stramenopiles</taxon>
        <taxon>Ochrophyta</taxon>
        <taxon>Bacillariophyta</taxon>
        <taxon>Bacillariophyceae</taxon>
        <taxon>Bacillariophycidae</taxon>
        <taxon>Naviculales</taxon>
        <taxon>Naviculaceae</taxon>
        <taxon>Seminavis</taxon>
    </lineage>
</organism>